<evidence type="ECO:0000256" key="2">
    <source>
        <dbReference type="ARBA" id="ARBA00022475"/>
    </source>
</evidence>
<evidence type="ECO:0000256" key="5">
    <source>
        <dbReference type="ARBA" id="ARBA00023136"/>
    </source>
</evidence>
<evidence type="ECO:0000313" key="11">
    <source>
        <dbReference type="Proteomes" id="UP000192393"/>
    </source>
</evidence>
<keyword evidence="3 7" id="KW-0812">Transmembrane</keyword>
<dbReference type="PANTHER" id="PTHR30572">
    <property type="entry name" value="MEMBRANE COMPONENT OF TRANSPORTER-RELATED"/>
    <property type="match status" value="1"/>
</dbReference>
<evidence type="ECO:0000256" key="6">
    <source>
        <dbReference type="ARBA" id="ARBA00038076"/>
    </source>
</evidence>
<dbReference type="Proteomes" id="UP000192393">
    <property type="component" value="Unassembled WGS sequence"/>
</dbReference>
<feature type="domain" description="MacB-like periplasmic core" evidence="9">
    <location>
        <begin position="21"/>
        <end position="237"/>
    </location>
</feature>
<dbReference type="PANTHER" id="PTHR30572:SF4">
    <property type="entry name" value="ABC TRANSPORTER PERMEASE YTRF"/>
    <property type="match status" value="1"/>
</dbReference>
<comment type="subcellular location">
    <subcellularLocation>
        <location evidence="1">Cell membrane</location>
        <topology evidence="1">Multi-pass membrane protein</topology>
    </subcellularLocation>
</comment>
<feature type="transmembrane region" description="Helical" evidence="7">
    <location>
        <begin position="21"/>
        <end position="41"/>
    </location>
</feature>
<feature type="domain" description="ABC3 transporter permease C-terminal" evidence="8">
    <location>
        <begin position="285"/>
        <end position="402"/>
    </location>
</feature>
<evidence type="ECO:0000256" key="3">
    <source>
        <dbReference type="ARBA" id="ARBA00022692"/>
    </source>
</evidence>
<evidence type="ECO:0000256" key="1">
    <source>
        <dbReference type="ARBA" id="ARBA00004651"/>
    </source>
</evidence>
<protein>
    <submittedName>
        <fullName evidence="10">Putative ABC transport system permease protein</fullName>
    </submittedName>
</protein>
<proteinExistence type="inferred from homology"/>
<dbReference type="OrthoDB" id="9770036at2"/>
<dbReference type="Pfam" id="PF02687">
    <property type="entry name" value="FtsX"/>
    <property type="match status" value="1"/>
</dbReference>
<dbReference type="GO" id="GO:0005886">
    <property type="term" value="C:plasma membrane"/>
    <property type="evidence" value="ECO:0007669"/>
    <property type="project" value="UniProtKB-SubCell"/>
</dbReference>
<gene>
    <name evidence="10" type="ORF">SAMN06296427_102194</name>
</gene>
<evidence type="ECO:0000256" key="7">
    <source>
        <dbReference type="SAM" id="Phobius"/>
    </source>
</evidence>
<keyword evidence="2" id="KW-1003">Cell membrane</keyword>
<dbReference type="Pfam" id="PF12704">
    <property type="entry name" value="MacB_PCD"/>
    <property type="match status" value="1"/>
</dbReference>
<organism evidence="10 11">
    <name type="scientific">Moheibacter sediminis</name>
    <dbReference type="NCBI Taxonomy" id="1434700"/>
    <lineage>
        <taxon>Bacteria</taxon>
        <taxon>Pseudomonadati</taxon>
        <taxon>Bacteroidota</taxon>
        <taxon>Flavobacteriia</taxon>
        <taxon>Flavobacteriales</taxon>
        <taxon>Weeksellaceae</taxon>
        <taxon>Moheibacter</taxon>
    </lineage>
</organism>
<feature type="transmembrane region" description="Helical" evidence="7">
    <location>
        <begin position="373"/>
        <end position="392"/>
    </location>
</feature>
<feature type="transmembrane region" description="Helical" evidence="7">
    <location>
        <begin position="326"/>
        <end position="353"/>
    </location>
</feature>
<dbReference type="GO" id="GO:0022857">
    <property type="term" value="F:transmembrane transporter activity"/>
    <property type="evidence" value="ECO:0007669"/>
    <property type="project" value="TreeGrafter"/>
</dbReference>
<dbReference type="EMBL" id="FWXS01000002">
    <property type="protein sequence ID" value="SMC43308.1"/>
    <property type="molecule type" value="Genomic_DNA"/>
</dbReference>
<sequence length="410" mass="45712">MFDIDRWREIWSSVSSNKLRTFLSGLTISLALFVFIVLFGMGNGLQNGFQKEFFQAGAMNMYIFGTQTSESFAGYQKGRQITLENRDLDYILDNYSDKIKYITGEYDQSMTVKFSGQSGSYSVKGINQDYIEMINIKLDNGRFLKKEDLTKRNKSVVLGRMVIQDLMKGQDPIGQYINIGSGMYEIVGVFSSNTNDDREERMIYVPITTLQTIYGTDDLPSITVAPKDGLSTAELKEFSEEVRADLKSRHSVSPTDESGIRIWDSSEQMSDTNAFFFVLTIIVFVIGGGSLIAGIVSIGNIMVFSVKERTKEIGIRKALGATPRNIISLVMQESIVITLLFGIIGILLATLLVENINDSLVDYFIYNPGVSTESLVVACIILFLAGFFAGFIPARYAAKIKPIDALRDDK</sequence>
<keyword evidence="11" id="KW-1185">Reference proteome</keyword>
<evidence type="ECO:0000259" key="9">
    <source>
        <dbReference type="Pfam" id="PF12704"/>
    </source>
</evidence>
<dbReference type="AlphaFoldDB" id="A0A1W1Z5U8"/>
<keyword evidence="5 7" id="KW-0472">Membrane</keyword>
<keyword evidence="4 7" id="KW-1133">Transmembrane helix</keyword>
<dbReference type="InterPro" id="IPR050250">
    <property type="entry name" value="Macrolide_Exporter_MacB"/>
</dbReference>
<evidence type="ECO:0000256" key="4">
    <source>
        <dbReference type="ARBA" id="ARBA00022989"/>
    </source>
</evidence>
<name>A0A1W1Z5U8_9FLAO</name>
<evidence type="ECO:0000259" key="8">
    <source>
        <dbReference type="Pfam" id="PF02687"/>
    </source>
</evidence>
<dbReference type="STRING" id="1434700.SAMN06296427_102194"/>
<dbReference type="InterPro" id="IPR003838">
    <property type="entry name" value="ABC3_permease_C"/>
</dbReference>
<dbReference type="RefSeq" id="WP_084016348.1">
    <property type="nucleotide sequence ID" value="NZ_FWXS01000002.1"/>
</dbReference>
<accession>A0A1W1Z5U8</accession>
<feature type="transmembrane region" description="Helical" evidence="7">
    <location>
        <begin position="274"/>
        <end position="305"/>
    </location>
</feature>
<evidence type="ECO:0000313" key="10">
    <source>
        <dbReference type="EMBL" id="SMC43308.1"/>
    </source>
</evidence>
<reference evidence="11" key="1">
    <citation type="submission" date="2017-04" db="EMBL/GenBank/DDBJ databases">
        <authorList>
            <person name="Varghese N."/>
            <person name="Submissions S."/>
        </authorList>
    </citation>
    <scope>NUCLEOTIDE SEQUENCE [LARGE SCALE GENOMIC DNA]</scope>
    <source>
        <strain evidence="11">CGMCC 1.12708</strain>
    </source>
</reference>
<comment type="similarity">
    <text evidence="6">Belongs to the ABC-4 integral membrane protein family.</text>
</comment>
<dbReference type="InterPro" id="IPR025857">
    <property type="entry name" value="MacB_PCD"/>
</dbReference>